<dbReference type="SUPFAM" id="SSF52047">
    <property type="entry name" value="RNI-like"/>
    <property type="match status" value="2"/>
</dbReference>
<organism evidence="2">
    <name type="scientific">Naegleria gruberi</name>
    <name type="common">Amoeba</name>
    <dbReference type="NCBI Taxonomy" id="5762"/>
    <lineage>
        <taxon>Eukaryota</taxon>
        <taxon>Discoba</taxon>
        <taxon>Heterolobosea</taxon>
        <taxon>Tetramitia</taxon>
        <taxon>Eutetramitia</taxon>
        <taxon>Vahlkampfiidae</taxon>
        <taxon>Naegleria</taxon>
    </lineage>
</organism>
<sequence>MSSFDSKKLGNLHGPVLFEIFKFLHSKHLLGSIVLVCSEWRQIVVECVLNLEIKEYNFKTFLQKELNPFSEDPKASFPCPHLQSYDHVERFVQSTCLFQNLNDLTLAGHGDLFSFELFGYLVRQLQELNKLTLSDVCLYNGRYSRRIRTKTTTVESASESKKGFFAMFRKKKEVVPPAGAVAKNITKDDQRDIVVEFVRSDIEDGPLKMKSMKSVNNLFKLHLFKVNLGLENYENMMKHLVNLKELRIVDCYLEKFSLQTSSKQLSHIELNFSNSNFPTMAISESSQNYLYESLVYLVLNNVECPTLTEFLPKCNNLKYFVGRKHFPFNMKGNLSIEHLTIDSGNILLSNIDTLLKHSPQLKSFEMLNISFGDSHAGFITHVLETIPTLTRLTMRNVKGIQDTSILSQQLKHLEISSLEMLPECKIECPSVNTLILNSTNLLDSSKAFAVMKSREIRELGLSMLSSSEGIASATALGNLIKLDFSYNRKLNAERLREIISFTPKLEFLNLKMTGIGGGFLTHGSKLKTLLLSGSSISNNQLNDLVKCCLDLKRLDIDCCEYLTEIDLSCLQKLNSLDLSETTMKLGTLLTCIEAVPSLRCLYLRWITDQKMACSKEILMNKFRNLLFLDVTGSPSLTKSDFLENITKDFKDLVLVPKTQIFRYETAINPFINYC</sequence>
<dbReference type="AlphaFoldDB" id="D2VC44"/>
<protein>
    <recommendedName>
        <fullName evidence="3">F-box domain-containing protein</fullName>
    </recommendedName>
</protein>
<dbReference type="PANTHER" id="PTHR13318">
    <property type="entry name" value="PARTNER OF PAIRED, ISOFORM B-RELATED"/>
    <property type="match status" value="1"/>
</dbReference>
<gene>
    <name evidence="1" type="ORF">NAEGRDRAFT_66441</name>
</gene>
<evidence type="ECO:0000313" key="1">
    <source>
        <dbReference type="EMBL" id="EFC45683.1"/>
    </source>
</evidence>
<dbReference type="GO" id="GO:0031146">
    <property type="term" value="P:SCF-dependent proteasomal ubiquitin-dependent protein catabolic process"/>
    <property type="evidence" value="ECO:0007669"/>
    <property type="project" value="TreeGrafter"/>
</dbReference>
<dbReference type="InParanoid" id="D2VC44"/>
<dbReference type="GO" id="GO:0019005">
    <property type="term" value="C:SCF ubiquitin ligase complex"/>
    <property type="evidence" value="ECO:0007669"/>
    <property type="project" value="TreeGrafter"/>
</dbReference>
<accession>D2VC44</accession>
<evidence type="ECO:0000313" key="2">
    <source>
        <dbReference type="Proteomes" id="UP000006671"/>
    </source>
</evidence>
<dbReference type="GeneID" id="8857210"/>
<dbReference type="OMA" id="RLDIDCC"/>
<dbReference type="VEuPathDB" id="AmoebaDB:NAEGRDRAFT_66441"/>
<dbReference type="InterPro" id="IPR032675">
    <property type="entry name" value="LRR_dom_sf"/>
</dbReference>
<dbReference type="RefSeq" id="XP_002678427.1">
    <property type="nucleotide sequence ID" value="XM_002678381.1"/>
</dbReference>
<proteinExistence type="predicted"/>
<reference evidence="1 2" key="1">
    <citation type="journal article" date="2010" name="Cell">
        <title>The genome of Naegleria gruberi illuminates early eukaryotic versatility.</title>
        <authorList>
            <person name="Fritz-Laylin L.K."/>
            <person name="Prochnik S.E."/>
            <person name="Ginger M.L."/>
            <person name="Dacks J.B."/>
            <person name="Carpenter M.L."/>
            <person name="Field M.C."/>
            <person name="Kuo A."/>
            <person name="Paredez A."/>
            <person name="Chapman J."/>
            <person name="Pham J."/>
            <person name="Shu S."/>
            <person name="Neupane R."/>
            <person name="Cipriano M."/>
            <person name="Mancuso J."/>
            <person name="Tu H."/>
            <person name="Salamov A."/>
            <person name="Lindquist E."/>
            <person name="Shapiro H."/>
            <person name="Lucas S."/>
            <person name="Grigoriev I.V."/>
            <person name="Cande W.Z."/>
            <person name="Fulton C."/>
            <person name="Rokhsar D.S."/>
            <person name="Dawson S.C."/>
        </authorList>
    </citation>
    <scope>NUCLEOTIDE SEQUENCE [LARGE SCALE GENOMIC DNA]</scope>
    <source>
        <strain evidence="1 2">NEG-M</strain>
    </source>
</reference>
<evidence type="ECO:0008006" key="3">
    <source>
        <dbReference type="Google" id="ProtNLM"/>
    </source>
</evidence>
<dbReference type="KEGG" id="ngr:NAEGRDRAFT_66441"/>
<dbReference type="PANTHER" id="PTHR13318:SF95">
    <property type="entry name" value="F-BOX PROTEIN YLR352W"/>
    <property type="match status" value="1"/>
</dbReference>
<dbReference type="EMBL" id="GG738862">
    <property type="protein sequence ID" value="EFC45683.1"/>
    <property type="molecule type" value="Genomic_DNA"/>
</dbReference>
<keyword evidence="2" id="KW-1185">Reference proteome</keyword>
<dbReference type="Proteomes" id="UP000006671">
    <property type="component" value="Unassembled WGS sequence"/>
</dbReference>
<name>D2VC44_NAEGR</name>
<dbReference type="OrthoDB" id="10257471at2759"/>
<dbReference type="Gene3D" id="3.80.10.10">
    <property type="entry name" value="Ribonuclease Inhibitor"/>
    <property type="match status" value="1"/>
</dbReference>